<reference evidence="2" key="3">
    <citation type="submission" date="2021-05" db="UniProtKB">
        <authorList>
            <consortium name="EnsemblPlants"/>
        </authorList>
    </citation>
    <scope>IDENTIFICATION</scope>
    <source>
        <strain evidence="2">cv. B73</strain>
    </source>
</reference>
<evidence type="ECO:0000313" key="3">
    <source>
        <dbReference type="Proteomes" id="UP000007305"/>
    </source>
</evidence>
<sequence length="114" mass="12181">MGEHRRPPWASPPSAPSSSAPRPPPAPATAAGRPGPRSRTSGVLYNINTEESRIGLYNGNSLPLLQRIRSKASFSSDANLLDLYSLLSGVGTTGELTTFTGCKKTENKNTRELE</sequence>
<reference evidence="2" key="2">
    <citation type="submission" date="2019-07" db="EMBL/GenBank/DDBJ databases">
        <authorList>
            <person name="Seetharam A."/>
            <person name="Woodhouse M."/>
            <person name="Cannon E."/>
        </authorList>
    </citation>
    <scope>NUCLEOTIDE SEQUENCE [LARGE SCALE GENOMIC DNA]</scope>
    <source>
        <strain evidence="2">cv. B73</strain>
    </source>
</reference>
<evidence type="ECO:0000256" key="1">
    <source>
        <dbReference type="SAM" id="MobiDB-lite"/>
    </source>
</evidence>
<feature type="region of interest" description="Disordered" evidence="1">
    <location>
        <begin position="1"/>
        <end position="42"/>
    </location>
</feature>
<protein>
    <submittedName>
        <fullName evidence="2">Uncharacterized protein</fullName>
    </submittedName>
</protein>
<dbReference type="Gramene" id="Zm00001eb285580_T001">
    <property type="protein sequence ID" value="Zm00001eb285580_P001"/>
    <property type="gene ID" value="Zm00001eb285580"/>
</dbReference>
<dbReference type="InParanoid" id="A0A804PZS6"/>
<reference evidence="3" key="1">
    <citation type="journal article" date="2009" name="Science">
        <title>The B73 maize genome: complexity, diversity, and dynamics.</title>
        <authorList>
            <person name="Schnable P.S."/>
            <person name="Ware D."/>
            <person name="Fulton R.S."/>
            <person name="Stein J.C."/>
            <person name="Wei F."/>
            <person name="Pasternak S."/>
            <person name="Liang C."/>
            <person name="Zhang J."/>
            <person name="Fulton L."/>
            <person name="Graves T.A."/>
            <person name="Minx P."/>
            <person name="Reily A.D."/>
            <person name="Courtney L."/>
            <person name="Kruchowski S.S."/>
            <person name="Tomlinson C."/>
            <person name="Strong C."/>
            <person name="Delehaunty K."/>
            <person name="Fronick C."/>
            <person name="Courtney B."/>
            <person name="Rock S.M."/>
            <person name="Belter E."/>
            <person name="Du F."/>
            <person name="Kim K."/>
            <person name="Abbott R.M."/>
            <person name="Cotton M."/>
            <person name="Levy A."/>
            <person name="Marchetto P."/>
            <person name="Ochoa K."/>
            <person name="Jackson S.M."/>
            <person name="Gillam B."/>
            <person name="Chen W."/>
            <person name="Yan L."/>
            <person name="Higginbotham J."/>
            <person name="Cardenas M."/>
            <person name="Waligorski J."/>
            <person name="Applebaum E."/>
            <person name="Phelps L."/>
            <person name="Falcone J."/>
            <person name="Kanchi K."/>
            <person name="Thane T."/>
            <person name="Scimone A."/>
            <person name="Thane N."/>
            <person name="Henke J."/>
            <person name="Wang T."/>
            <person name="Ruppert J."/>
            <person name="Shah N."/>
            <person name="Rotter K."/>
            <person name="Hodges J."/>
            <person name="Ingenthron E."/>
            <person name="Cordes M."/>
            <person name="Kohlberg S."/>
            <person name="Sgro J."/>
            <person name="Delgado B."/>
            <person name="Mead K."/>
            <person name="Chinwalla A."/>
            <person name="Leonard S."/>
            <person name="Crouse K."/>
            <person name="Collura K."/>
            <person name="Kudrna D."/>
            <person name="Currie J."/>
            <person name="He R."/>
            <person name="Angelova A."/>
            <person name="Rajasekar S."/>
            <person name="Mueller T."/>
            <person name="Lomeli R."/>
            <person name="Scara G."/>
            <person name="Ko A."/>
            <person name="Delaney K."/>
            <person name="Wissotski M."/>
            <person name="Lopez G."/>
            <person name="Campos D."/>
            <person name="Braidotti M."/>
            <person name="Ashley E."/>
            <person name="Golser W."/>
            <person name="Kim H."/>
            <person name="Lee S."/>
            <person name="Lin J."/>
            <person name="Dujmic Z."/>
            <person name="Kim W."/>
            <person name="Talag J."/>
            <person name="Zuccolo A."/>
            <person name="Fan C."/>
            <person name="Sebastian A."/>
            <person name="Kramer M."/>
            <person name="Spiegel L."/>
            <person name="Nascimento L."/>
            <person name="Zutavern T."/>
            <person name="Miller B."/>
            <person name="Ambroise C."/>
            <person name="Muller S."/>
            <person name="Spooner W."/>
            <person name="Narechania A."/>
            <person name="Ren L."/>
            <person name="Wei S."/>
            <person name="Kumari S."/>
            <person name="Faga B."/>
            <person name="Levy M.J."/>
            <person name="McMahan L."/>
            <person name="Van Buren P."/>
            <person name="Vaughn M.W."/>
            <person name="Ying K."/>
            <person name="Yeh C.-T."/>
            <person name="Emrich S.J."/>
            <person name="Jia Y."/>
            <person name="Kalyanaraman A."/>
            <person name="Hsia A.-P."/>
            <person name="Barbazuk W.B."/>
            <person name="Baucom R.S."/>
            <person name="Brutnell T.P."/>
            <person name="Carpita N.C."/>
            <person name="Chaparro C."/>
            <person name="Chia J.-M."/>
            <person name="Deragon J.-M."/>
            <person name="Estill J.C."/>
            <person name="Fu Y."/>
            <person name="Jeddeloh J.A."/>
            <person name="Han Y."/>
            <person name="Lee H."/>
            <person name="Li P."/>
            <person name="Lisch D.R."/>
            <person name="Liu S."/>
            <person name="Liu Z."/>
            <person name="Nagel D.H."/>
            <person name="McCann M.C."/>
            <person name="SanMiguel P."/>
            <person name="Myers A.M."/>
            <person name="Nettleton D."/>
            <person name="Nguyen J."/>
            <person name="Penning B.W."/>
            <person name="Ponnala L."/>
            <person name="Schneider K.L."/>
            <person name="Schwartz D.C."/>
            <person name="Sharma A."/>
            <person name="Soderlund C."/>
            <person name="Springer N.M."/>
            <person name="Sun Q."/>
            <person name="Wang H."/>
            <person name="Waterman M."/>
            <person name="Westerman R."/>
            <person name="Wolfgruber T.K."/>
            <person name="Yang L."/>
            <person name="Yu Y."/>
            <person name="Zhang L."/>
            <person name="Zhou S."/>
            <person name="Zhu Q."/>
            <person name="Bennetzen J.L."/>
            <person name="Dawe R.K."/>
            <person name="Jiang J."/>
            <person name="Jiang N."/>
            <person name="Presting G.G."/>
            <person name="Wessler S.R."/>
            <person name="Aluru S."/>
            <person name="Martienssen R.A."/>
            <person name="Clifton S.W."/>
            <person name="McCombie W.R."/>
            <person name="Wing R.A."/>
            <person name="Wilson R.K."/>
        </authorList>
    </citation>
    <scope>NUCLEOTIDE SEQUENCE [LARGE SCALE GENOMIC DNA]</scope>
    <source>
        <strain evidence="3">cv. B73</strain>
    </source>
</reference>
<name>A0A804PZS6_MAIZE</name>
<keyword evidence="3" id="KW-1185">Reference proteome</keyword>
<dbReference type="Proteomes" id="UP000007305">
    <property type="component" value="Chromosome 6"/>
</dbReference>
<feature type="compositionally biased region" description="Low complexity" evidence="1">
    <location>
        <begin position="28"/>
        <end position="39"/>
    </location>
</feature>
<dbReference type="AlphaFoldDB" id="A0A804PZS6"/>
<feature type="compositionally biased region" description="Pro residues" evidence="1">
    <location>
        <begin position="9"/>
        <end position="27"/>
    </location>
</feature>
<evidence type="ECO:0000313" key="2">
    <source>
        <dbReference type="EnsemblPlants" id="Zm00001eb285580_P001"/>
    </source>
</evidence>
<dbReference type="EnsemblPlants" id="Zm00001eb285580_T001">
    <property type="protein sequence ID" value="Zm00001eb285580_P001"/>
    <property type="gene ID" value="Zm00001eb285580"/>
</dbReference>
<accession>A0A804PZS6</accession>
<organism evidence="2 3">
    <name type="scientific">Zea mays</name>
    <name type="common">Maize</name>
    <dbReference type="NCBI Taxonomy" id="4577"/>
    <lineage>
        <taxon>Eukaryota</taxon>
        <taxon>Viridiplantae</taxon>
        <taxon>Streptophyta</taxon>
        <taxon>Embryophyta</taxon>
        <taxon>Tracheophyta</taxon>
        <taxon>Spermatophyta</taxon>
        <taxon>Magnoliopsida</taxon>
        <taxon>Liliopsida</taxon>
        <taxon>Poales</taxon>
        <taxon>Poaceae</taxon>
        <taxon>PACMAD clade</taxon>
        <taxon>Panicoideae</taxon>
        <taxon>Andropogonodae</taxon>
        <taxon>Andropogoneae</taxon>
        <taxon>Tripsacinae</taxon>
        <taxon>Zea</taxon>
    </lineage>
</organism>
<proteinExistence type="predicted"/>